<dbReference type="InterPro" id="IPR000468">
    <property type="entry name" value="Barstar"/>
</dbReference>
<dbReference type="EMBL" id="JAMZEK010000004">
    <property type="protein sequence ID" value="MCP1375748.1"/>
    <property type="molecule type" value="Genomic_DNA"/>
</dbReference>
<reference evidence="2 3" key="1">
    <citation type="submission" date="2022-06" db="EMBL/GenBank/DDBJ databases">
        <title>Dyella sp. Sa strain:Sa Genome sequencing.</title>
        <authorList>
            <person name="Park S."/>
        </authorList>
    </citation>
    <scope>NUCLEOTIDE SEQUENCE [LARGE SCALE GENOMIC DNA]</scope>
    <source>
        <strain evidence="2 3">Sa</strain>
    </source>
</reference>
<dbReference type="RefSeq" id="WP_253568505.1">
    <property type="nucleotide sequence ID" value="NZ_JAMZEK010000004.1"/>
</dbReference>
<name>A0ABT1FH26_9GAMM</name>
<comment type="caution">
    <text evidence="2">The sequence shown here is derived from an EMBL/GenBank/DDBJ whole genome shotgun (WGS) entry which is preliminary data.</text>
</comment>
<accession>A0ABT1FH26</accession>
<protein>
    <submittedName>
        <fullName evidence="2">Barstar family protein</fullName>
    </submittedName>
</protein>
<dbReference type="Pfam" id="PF01337">
    <property type="entry name" value="Barstar"/>
    <property type="match status" value="1"/>
</dbReference>
<evidence type="ECO:0000313" key="2">
    <source>
        <dbReference type="EMBL" id="MCP1375748.1"/>
    </source>
</evidence>
<feature type="domain" description="Barstar (barnase inhibitor)" evidence="1">
    <location>
        <begin position="39"/>
        <end position="130"/>
    </location>
</feature>
<proteinExistence type="predicted"/>
<evidence type="ECO:0000259" key="1">
    <source>
        <dbReference type="Pfam" id="PF01337"/>
    </source>
</evidence>
<sequence length="144" mass="15319">MTTRVLGIDLHDAGRDGVYRVDPDDPVTLVGDAQRAGLQLARIDLADCGNEAAALERIAAQAGLPPAAAGSWAQLDAALRADEGAGRVLLFDHAVTFCRASPDAYAASRRALEEMARAWHARGVPFFVFMAFPDNETRDAAIDA</sequence>
<dbReference type="Proteomes" id="UP001204615">
    <property type="component" value="Unassembled WGS sequence"/>
</dbReference>
<gene>
    <name evidence="2" type="ORF">NC595_17000</name>
</gene>
<keyword evidence="3" id="KW-1185">Reference proteome</keyword>
<evidence type="ECO:0000313" key="3">
    <source>
        <dbReference type="Proteomes" id="UP001204615"/>
    </source>
</evidence>
<organism evidence="2 3">
    <name type="scientific">Dyella lutea</name>
    <dbReference type="NCBI Taxonomy" id="2950441"/>
    <lineage>
        <taxon>Bacteria</taxon>
        <taxon>Pseudomonadati</taxon>
        <taxon>Pseudomonadota</taxon>
        <taxon>Gammaproteobacteria</taxon>
        <taxon>Lysobacterales</taxon>
        <taxon>Rhodanobacteraceae</taxon>
        <taxon>Dyella</taxon>
    </lineage>
</organism>